<keyword evidence="2" id="KW-1185">Reference proteome</keyword>
<dbReference type="RefSeq" id="WP_144269270.1">
    <property type="nucleotide sequence ID" value="NZ_AP019697.1"/>
</dbReference>
<evidence type="ECO:0008006" key="3">
    <source>
        <dbReference type="Google" id="ProtNLM"/>
    </source>
</evidence>
<reference evidence="2" key="1">
    <citation type="submission" date="2019-05" db="EMBL/GenBank/DDBJ databases">
        <title>Complete genome sequencing of Dialister sp. strain 5BBH33.</title>
        <authorList>
            <person name="Sakamoto M."/>
            <person name="Murakami T."/>
            <person name="Mori H."/>
        </authorList>
    </citation>
    <scope>NUCLEOTIDE SEQUENCE [LARGE SCALE GENOMIC DNA]</scope>
    <source>
        <strain evidence="2">5BBH33</strain>
    </source>
</reference>
<sequence>MPKNVLEADAHNKWISKKVPYVKYNFSKEEFENALENLDRDFIKKGIDPQFRPIHVMTLISSQLPILKDACFLPYCNEPFVSGIYTSYNLGTLINKWFKLRYGNKLSLGERAIVGRMILLIRGEPYIAIFPVIFGTVKITWEVKNIQLPTDTINLVNKIENLTFQVANSLTKDEIYKLLEVYNKTYAAMYKFYESGMVYSQEALEDEHQAVDGIFHSYGFGQSKWDSLQFTEKLLKGLYFKIENKKPQRTHCLNKLAELLPTLNIDKQSLNKINCSAGVRYGEIKVNKQESIDAHLASMKILRDVMV</sequence>
<organism evidence="1 2">
    <name type="scientific">Dialister hominis</name>
    <dbReference type="NCBI Taxonomy" id="2582419"/>
    <lineage>
        <taxon>Bacteria</taxon>
        <taxon>Bacillati</taxon>
        <taxon>Bacillota</taxon>
        <taxon>Negativicutes</taxon>
        <taxon>Veillonellales</taxon>
        <taxon>Veillonellaceae</taxon>
        <taxon>Dialister</taxon>
    </lineage>
</organism>
<dbReference type="Proteomes" id="UP000320585">
    <property type="component" value="Chromosome"/>
</dbReference>
<protein>
    <recommendedName>
        <fullName evidence="3">HEPN domain-containing protein</fullName>
    </recommendedName>
</protein>
<dbReference type="GeneID" id="92717213"/>
<accession>A0A8D5A355</accession>
<evidence type="ECO:0000313" key="2">
    <source>
        <dbReference type="Proteomes" id="UP000320585"/>
    </source>
</evidence>
<dbReference type="KEGG" id="dho:Dia5BBH33_20130"/>
<dbReference type="AlphaFoldDB" id="A0A8D5A355"/>
<dbReference type="OrthoDB" id="5997453at2"/>
<proteinExistence type="predicted"/>
<gene>
    <name evidence="1" type="ORF">Dia5BBH33_20130</name>
</gene>
<name>A0A8D5A355_9FIRM</name>
<dbReference type="EMBL" id="AP019697">
    <property type="protein sequence ID" value="BBK26078.1"/>
    <property type="molecule type" value="Genomic_DNA"/>
</dbReference>
<evidence type="ECO:0000313" key="1">
    <source>
        <dbReference type="EMBL" id="BBK26078.1"/>
    </source>
</evidence>